<comment type="caution">
    <text evidence="1">The sequence shown here is derived from an EMBL/GenBank/DDBJ whole genome shotgun (WGS) entry which is preliminary data.</text>
</comment>
<dbReference type="Pfam" id="PF07087">
    <property type="entry name" value="DUF1353"/>
    <property type="match status" value="1"/>
</dbReference>
<proteinExistence type="predicted"/>
<dbReference type="InterPro" id="IPR010767">
    <property type="entry name" value="Phage_CGC-2007_Cje0229"/>
</dbReference>
<gene>
    <name evidence="1" type="ORF">WG900_01945</name>
</gene>
<name>A0ABU8S3Z6_9SPHN</name>
<reference evidence="1 2" key="1">
    <citation type="submission" date="2024-03" db="EMBL/GenBank/DDBJ databases">
        <authorList>
            <person name="Jo J.-H."/>
        </authorList>
    </citation>
    <scope>NUCLEOTIDE SEQUENCE [LARGE SCALE GENOMIC DNA]</scope>
    <source>
        <strain evidence="1 2">AS3R-12</strain>
    </source>
</reference>
<dbReference type="EMBL" id="JBBHJY010000001">
    <property type="protein sequence ID" value="MEJ6008673.1"/>
    <property type="molecule type" value="Genomic_DNA"/>
</dbReference>
<dbReference type="RefSeq" id="WP_339964277.1">
    <property type="nucleotide sequence ID" value="NZ_JBBHJY010000001.1"/>
</dbReference>
<evidence type="ECO:0000313" key="1">
    <source>
        <dbReference type="EMBL" id="MEJ6008673.1"/>
    </source>
</evidence>
<organism evidence="1 2">
    <name type="scientific">Novosphingobium aquae</name>
    <dbReference type="NCBI Taxonomy" id="3133435"/>
    <lineage>
        <taxon>Bacteria</taxon>
        <taxon>Pseudomonadati</taxon>
        <taxon>Pseudomonadota</taxon>
        <taxon>Alphaproteobacteria</taxon>
        <taxon>Sphingomonadales</taxon>
        <taxon>Sphingomonadaceae</taxon>
        <taxon>Novosphingobium</taxon>
    </lineage>
</organism>
<keyword evidence="2" id="KW-1185">Reference proteome</keyword>
<protein>
    <submittedName>
        <fullName evidence="1">DUF1353 domain-containing protein</fullName>
    </submittedName>
</protein>
<evidence type="ECO:0000313" key="2">
    <source>
        <dbReference type="Proteomes" id="UP001379235"/>
    </source>
</evidence>
<sequence length="134" mass="14687">MSSFTAQLILVAEPEERGGRGVFRVHQAFTYEVGHLGSGDVVTVPAGFRTDLCSIPAIARPFVPIAGRMAKPGLIHDWLLEIGDPRAHDIFDEALGVAGVPRFTRTAMVLAVCLWARWREFRKLRPDPAPLSAP</sequence>
<accession>A0ABU8S3Z6</accession>
<dbReference type="Proteomes" id="UP001379235">
    <property type="component" value="Unassembled WGS sequence"/>
</dbReference>